<dbReference type="RefSeq" id="XP_064487231.1">
    <property type="nucleotide sequence ID" value="XM_064631161.1"/>
</dbReference>
<evidence type="ECO:0000256" key="4">
    <source>
        <dbReference type="ARBA" id="ARBA00022692"/>
    </source>
</evidence>
<keyword evidence="3" id="KW-0813">Transport</keyword>
<dbReference type="KEGG" id="oti:135399311"/>
<comment type="similarity">
    <text evidence="2">Belongs to the LAPTM4/LAPTM5 transporter family.</text>
</comment>
<comment type="subcellular location">
    <subcellularLocation>
        <location evidence="1">Endomembrane system</location>
        <topology evidence="1">Multi-pass membrane protein</topology>
    </subcellularLocation>
</comment>
<feature type="transmembrane region" description="Helical" evidence="7">
    <location>
        <begin position="111"/>
        <end position="131"/>
    </location>
</feature>
<dbReference type="GO" id="GO:0005765">
    <property type="term" value="C:lysosomal membrane"/>
    <property type="evidence" value="ECO:0007669"/>
    <property type="project" value="TreeGrafter"/>
</dbReference>
<dbReference type="InterPro" id="IPR004687">
    <property type="entry name" value="LAPTM4/5"/>
</dbReference>
<evidence type="ECO:0000313" key="8">
    <source>
        <dbReference type="EMBL" id="MBY06857.1"/>
    </source>
</evidence>
<keyword evidence="4 7" id="KW-0812">Transmembrane</keyword>
<proteinExistence type="inferred from homology"/>
<dbReference type="GO" id="GO:0012505">
    <property type="term" value="C:endomembrane system"/>
    <property type="evidence" value="ECO:0007669"/>
    <property type="project" value="UniProtKB-SubCell"/>
</dbReference>
<protein>
    <submittedName>
        <fullName evidence="8">Putative lysosomal-associated transmembrane protein</fullName>
    </submittedName>
</protein>
<keyword evidence="5 7" id="KW-1133">Transmembrane helix</keyword>
<dbReference type="GeneID" id="135399311"/>
<evidence type="ECO:0000256" key="2">
    <source>
        <dbReference type="ARBA" id="ARBA00010076"/>
    </source>
</evidence>
<dbReference type="AlphaFoldDB" id="A0A2R5LBX9"/>
<dbReference type="Pfam" id="PF03821">
    <property type="entry name" value="Mtp"/>
    <property type="match status" value="2"/>
</dbReference>
<dbReference type="InterPro" id="IPR051115">
    <property type="entry name" value="LAPTM_transporter"/>
</dbReference>
<accession>A0A2R5LBX9</accession>
<dbReference type="PANTHER" id="PTHR12479:SF10">
    <property type="entry name" value="LYSOSOMAL-ASSOCIATED TRANSMEMBRANE PROTEIN"/>
    <property type="match status" value="1"/>
</dbReference>
<organism evidence="8">
    <name type="scientific">Ornithodoros turicata</name>
    <dbReference type="NCBI Taxonomy" id="34597"/>
    <lineage>
        <taxon>Eukaryota</taxon>
        <taxon>Metazoa</taxon>
        <taxon>Ecdysozoa</taxon>
        <taxon>Arthropoda</taxon>
        <taxon>Chelicerata</taxon>
        <taxon>Arachnida</taxon>
        <taxon>Acari</taxon>
        <taxon>Parasitiformes</taxon>
        <taxon>Ixodida</taxon>
        <taxon>Ixodoidea</taxon>
        <taxon>Argasidae</taxon>
        <taxon>Ornithodorinae</taxon>
        <taxon>Ornithodoros</taxon>
    </lineage>
</organism>
<keyword evidence="6 7" id="KW-0472">Membrane</keyword>
<feature type="transmembrane region" description="Helical" evidence="7">
    <location>
        <begin position="189"/>
        <end position="213"/>
    </location>
</feature>
<dbReference type="PANTHER" id="PTHR12479">
    <property type="entry name" value="LYSOSOMAL-ASSOCIATED TRANSMEMBRANE PROTEIN"/>
    <property type="match status" value="1"/>
</dbReference>
<evidence type="ECO:0000256" key="7">
    <source>
        <dbReference type="SAM" id="Phobius"/>
    </source>
</evidence>
<evidence type="ECO:0000256" key="1">
    <source>
        <dbReference type="ARBA" id="ARBA00004127"/>
    </source>
</evidence>
<dbReference type="EMBL" id="GGLE01002731">
    <property type="protein sequence ID" value="MBY06857.1"/>
    <property type="molecule type" value="Transcribed_RNA"/>
</dbReference>
<name>A0A2R5LBX9_9ACAR</name>
<reference evidence="8" key="1">
    <citation type="submission" date="2018-03" db="EMBL/GenBank/DDBJ databases">
        <title>The relapsing fever spirochete Borrelia turicatae persists in the highly oxidative environment of its soft-bodied tick vector.</title>
        <authorList>
            <person name="Bourret T.J."/>
            <person name="Boyle W.K."/>
            <person name="Valenzuela J.G."/>
            <person name="Oliveira F."/>
            <person name="Lopez J.E."/>
        </authorList>
    </citation>
    <scope>NUCLEOTIDE SEQUENCE</scope>
    <source>
        <strain evidence="8">Kansas strain/isolate</strain>
        <tissue evidence="8">Salivary glands</tissue>
    </source>
</reference>
<evidence type="ECO:0000256" key="6">
    <source>
        <dbReference type="ARBA" id="ARBA00023136"/>
    </source>
</evidence>
<feature type="transmembrane region" description="Helical" evidence="7">
    <location>
        <begin position="137"/>
        <end position="160"/>
    </location>
</feature>
<feature type="transmembrane region" description="Helical" evidence="7">
    <location>
        <begin position="30"/>
        <end position="48"/>
    </location>
</feature>
<evidence type="ECO:0000256" key="3">
    <source>
        <dbReference type="ARBA" id="ARBA00022448"/>
    </source>
</evidence>
<sequence>MRRKSDLLSHSSFRCCFCCHVRTGTVILGIWHLILHVLALAILVSMLLRPELFHKLYGNNASGGTSVATKTSDDFSSSISVRFHPGVYNHELPDISPGASLSNIRDQDVHVALAITFCTGIITLLLLYGAIWGHANYLMPFFCLQVFDFILSTLTVVGYFSYLPDVRRLVENSRDLPLQRELLRLDPQWLCTVVMLGFLTCMLLKAYVMGMVWSCYRYLKIRQEDAVMDLESDSEELPFTQALLPPDYETATKMPAYLPVYAPPPYAPTAHPI</sequence>
<evidence type="ECO:0000256" key="5">
    <source>
        <dbReference type="ARBA" id="ARBA00022989"/>
    </source>
</evidence>